<name>A0A7L9AYJ8_9VIRU</name>
<feature type="compositionally biased region" description="Polar residues" evidence="1">
    <location>
        <begin position="27"/>
        <end position="41"/>
    </location>
</feature>
<accession>A0A7L9AYJ8</accession>
<sequence>MNTNFNIVTDPEEDSENEDVYQGNGGYLSNSNGESGKRSNFYSPTLNVNNDSMGLNMLLNQNTDMNDGDSEKSGKTNVFQSSEEGDDDDDENVYTNNENNTFTPSFYNSDSAERMNHSNRHHHHHEKSKEEINNEKTELLYQFDRMEKKGFKIPKRFCMESSLDEMKAEFERIKKDKEVDTSVAFQRKMMLAFTTGVEFLNNKFDPFDVKLDGWSENIHESIDDYDEVFEELHSKYSSKSKMSPEMKLIMMMGGSAFMFHLTNSMFKSSMPQMGDVLKQNPGLMKQFASATANTMAQSGNDQTGMSSMFSNMFGGSQNNVSPIPQNSNTNTTMKGPANLESLLNNLDISDDNRLETMSTATPSEISEMTDTNSIRNLLSSKKKGNKKTNSMNI</sequence>
<feature type="compositionally biased region" description="Acidic residues" evidence="1">
    <location>
        <begin position="10"/>
        <end position="19"/>
    </location>
</feature>
<keyword evidence="3" id="KW-1185">Reference proteome</keyword>
<evidence type="ECO:0000256" key="1">
    <source>
        <dbReference type="SAM" id="MobiDB-lite"/>
    </source>
</evidence>
<protein>
    <submittedName>
        <fullName evidence="2">Uncharacterized protein</fullName>
    </submittedName>
</protein>
<dbReference type="Proteomes" id="UP001162120">
    <property type="component" value="Segment"/>
</dbReference>
<organism evidence="2 3">
    <name type="scientific">Pyramimonas orientalis virus 01B</name>
    <dbReference type="NCBI Taxonomy" id="3134525"/>
    <lineage>
        <taxon>Viruses</taxon>
        <taxon>Varidnaviria</taxon>
        <taxon>Bamfordvirae</taxon>
        <taxon>Nucleocytoviricota</taxon>
        <taxon>Megaviricetes</taxon>
        <taxon>Imitervirales</taxon>
        <taxon>Allomimiviridae</taxon>
        <taxon>Heliosvirus</taxon>
        <taxon>Heliosvirus raunefjordenense</taxon>
    </lineage>
</organism>
<feature type="compositionally biased region" description="Acidic residues" evidence="1">
    <location>
        <begin position="83"/>
        <end position="92"/>
    </location>
</feature>
<feature type="compositionally biased region" description="Polar residues" evidence="1">
    <location>
        <begin position="101"/>
        <end position="110"/>
    </location>
</feature>
<feature type="region of interest" description="Disordered" evidence="1">
    <location>
        <begin position="58"/>
        <end position="133"/>
    </location>
</feature>
<dbReference type="EMBL" id="MT663534">
    <property type="protein sequence ID" value="QOI90290.1"/>
    <property type="molecule type" value="Genomic_DNA"/>
</dbReference>
<dbReference type="Pfam" id="PF19071">
    <property type="entry name" value="DUF5767"/>
    <property type="match status" value="1"/>
</dbReference>
<gene>
    <name evidence="2" type="ORF">HWQ62_00153</name>
</gene>
<feature type="region of interest" description="Disordered" evidence="1">
    <location>
        <begin position="1"/>
        <end position="41"/>
    </location>
</feature>
<proteinExistence type="predicted"/>
<feature type="compositionally biased region" description="Basic residues" evidence="1">
    <location>
        <begin position="117"/>
        <end position="126"/>
    </location>
</feature>
<reference evidence="2" key="1">
    <citation type="submission" date="2020-06" db="EMBL/GenBank/DDBJ databases">
        <title>Lateral gene transfer of anion-conducting channel rhodopsins between green algae and giant viruses.</title>
        <authorList>
            <person name="Rozenberg A."/>
            <person name="Oppermann J."/>
            <person name="Wietek J."/>
            <person name="Fernandez Lahore R.G."/>
            <person name="Sandaa R.-A."/>
            <person name="Bratbak G."/>
            <person name="Hegemann P."/>
            <person name="Beja O."/>
        </authorList>
    </citation>
    <scope>NUCLEOTIDE SEQUENCE</scope>
    <source>
        <strain evidence="2">01B</strain>
    </source>
</reference>
<dbReference type="InterPro" id="IPR043910">
    <property type="entry name" value="DUF5767"/>
</dbReference>
<evidence type="ECO:0000313" key="2">
    <source>
        <dbReference type="EMBL" id="QOI90290.1"/>
    </source>
</evidence>
<feature type="region of interest" description="Disordered" evidence="1">
    <location>
        <begin position="372"/>
        <end position="393"/>
    </location>
</feature>
<evidence type="ECO:0000313" key="3">
    <source>
        <dbReference type="Proteomes" id="UP001162120"/>
    </source>
</evidence>